<name>B9EWR5_ORYSJ</name>
<reference evidence="1" key="2">
    <citation type="submission" date="2008-12" db="EMBL/GenBank/DDBJ databases">
        <title>Improved gene annotation of the rice (Oryza sativa) genomes.</title>
        <authorList>
            <person name="Wang J."/>
            <person name="Li R."/>
            <person name="Fan W."/>
            <person name="Huang Q."/>
            <person name="Zhang J."/>
            <person name="Zhou Y."/>
            <person name="Hu Y."/>
            <person name="Zi S."/>
            <person name="Li J."/>
            <person name="Ni P."/>
            <person name="Zheng H."/>
            <person name="Zhang Y."/>
            <person name="Zhao M."/>
            <person name="Hao Q."/>
            <person name="McDermott J."/>
            <person name="Samudrala R."/>
            <person name="Kristiansen K."/>
            <person name="Wong G.K.-S."/>
        </authorList>
    </citation>
    <scope>NUCLEOTIDE SEQUENCE</scope>
</reference>
<gene>
    <name evidence="1" type="ORF">OsJ_01772</name>
</gene>
<dbReference type="EMBL" id="CM000138">
    <property type="protein sequence ID" value="EEE54571.1"/>
    <property type="molecule type" value="Genomic_DNA"/>
</dbReference>
<proteinExistence type="predicted"/>
<organism evidence="1">
    <name type="scientific">Oryza sativa subsp. japonica</name>
    <name type="common">Rice</name>
    <dbReference type="NCBI Taxonomy" id="39947"/>
    <lineage>
        <taxon>Eukaryota</taxon>
        <taxon>Viridiplantae</taxon>
        <taxon>Streptophyta</taxon>
        <taxon>Embryophyta</taxon>
        <taxon>Tracheophyta</taxon>
        <taxon>Spermatophyta</taxon>
        <taxon>Magnoliopsida</taxon>
        <taxon>Liliopsida</taxon>
        <taxon>Poales</taxon>
        <taxon>Poaceae</taxon>
        <taxon>BOP clade</taxon>
        <taxon>Oryzoideae</taxon>
        <taxon>Oryzeae</taxon>
        <taxon>Oryzinae</taxon>
        <taxon>Oryza</taxon>
        <taxon>Oryza sativa</taxon>
    </lineage>
</organism>
<dbReference type="AlphaFoldDB" id="B9EWR5"/>
<sequence length="138" mass="14614">MSQVEMMVVDGLSFHVVLGEIAGCRSSHRIVSPKIAIHQLSWAAGKAAPSPADHRIVGIFFLGGLPGSQGEVLYELLRGMGGQKVAQAEDLRQGGATAAVAGGGRADATVFTWASEREEIDWEMNSLKKQASAARWPA</sequence>
<reference evidence="1" key="1">
    <citation type="journal article" date="2005" name="PLoS Biol.">
        <title>The genomes of Oryza sativa: a history of duplications.</title>
        <authorList>
            <person name="Yu J."/>
            <person name="Wang J."/>
            <person name="Lin W."/>
            <person name="Li S."/>
            <person name="Li H."/>
            <person name="Zhou J."/>
            <person name="Ni P."/>
            <person name="Dong W."/>
            <person name="Hu S."/>
            <person name="Zeng C."/>
            <person name="Zhang J."/>
            <person name="Zhang Y."/>
            <person name="Li R."/>
            <person name="Xu Z."/>
            <person name="Li S."/>
            <person name="Li X."/>
            <person name="Zheng H."/>
            <person name="Cong L."/>
            <person name="Lin L."/>
            <person name="Yin J."/>
            <person name="Geng J."/>
            <person name="Li G."/>
            <person name="Shi J."/>
            <person name="Liu J."/>
            <person name="Lv H."/>
            <person name="Li J."/>
            <person name="Wang J."/>
            <person name="Deng Y."/>
            <person name="Ran L."/>
            <person name="Shi X."/>
            <person name="Wang X."/>
            <person name="Wu Q."/>
            <person name="Li C."/>
            <person name="Ren X."/>
            <person name="Wang J."/>
            <person name="Wang X."/>
            <person name="Li D."/>
            <person name="Liu D."/>
            <person name="Zhang X."/>
            <person name="Ji Z."/>
            <person name="Zhao W."/>
            <person name="Sun Y."/>
            <person name="Zhang Z."/>
            <person name="Bao J."/>
            <person name="Han Y."/>
            <person name="Dong L."/>
            <person name="Ji J."/>
            <person name="Chen P."/>
            <person name="Wu S."/>
            <person name="Liu J."/>
            <person name="Xiao Y."/>
            <person name="Bu D."/>
            <person name="Tan J."/>
            <person name="Yang L."/>
            <person name="Ye C."/>
            <person name="Zhang J."/>
            <person name="Xu J."/>
            <person name="Zhou Y."/>
            <person name="Yu Y."/>
            <person name="Zhang B."/>
            <person name="Zhuang S."/>
            <person name="Wei H."/>
            <person name="Liu B."/>
            <person name="Lei M."/>
            <person name="Yu H."/>
            <person name="Li Y."/>
            <person name="Xu H."/>
            <person name="Wei S."/>
            <person name="He X."/>
            <person name="Fang L."/>
            <person name="Zhang Z."/>
            <person name="Zhang Y."/>
            <person name="Huang X."/>
            <person name="Su Z."/>
            <person name="Tong W."/>
            <person name="Li J."/>
            <person name="Tong Z."/>
            <person name="Li S."/>
            <person name="Ye J."/>
            <person name="Wang L."/>
            <person name="Fang L."/>
            <person name="Lei T."/>
            <person name="Chen C."/>
            <person name="Chen H."/>
            <person name="Xu Z."/>
            <person name="Li H."/>
            <person name="Huang H."/>
            <person name="Zhang F."/>
            <person name="Xu H."/>
            <person name="Li N."/>
            <person name="Zhao C."/>
            <person name="Li S."/>
            <person name="Dong L."/>
            <person name="Huang Y."/>
            <person name="Li L."/>
            <person name="Xi Y."/>
            <person name="Qi Q."/>
            <person name="Li W."/>
            <person name="Zhang B."/>
            <person name="Hu W."/>
            <person name="Zhang Y."/>
            <person name="Tian X."/>
            <person name="Jiao Y."/>
            <person name="Liang X."/>
            <person name="Jin J."/>
            <person name="Gao L."/>
            <person name="Zheng W."/>
            <person name="Hao B."/>
            <person name="Liu S."/>
            <person name="Wang W."/>
            <person name="Yuan L."/>
            <person name="Cao M."/>
            <person name="McDermott J."/>
            <person name="Samudrala R."/>
            <person name="Wang J."/>
            <person name="Wong G.K."/>
            <person name="Yang H."/>
        </authorList>
    </citation>
    <scope>NUCLEOTIDE SEQUENCE [LARGE SCALE GENOMIC DNA]</scope>
</reference>
<evidence type="ECO:0000313" key="1">
    <source>
        <dbReference type="EMBL" id="EEE54571.1"/>
    </source>
</evidence>
<accession>B9EWR5</accession>
<dbReference type="Proteomes" id="UP000007752">
    <property type="component" value="Chromosome 1"/>
</dbReference>
<protein>
    <submittedName>
        <fullName evidence="1">Uncharacterized protein</fullName>
    </submittedName>
</protein>